<dbReference type="Proteomes" id="UP000011081">
    <property type="component" value="Unassembled WGS sequence"/>
</dbReference>
<dbReference type="OrthoDB" id="2187573at2759"/>
<dbReference type="InterPro" id="IPR013320">
    <property type="entry name" value="ConA-like_dom_sf"/>
</dbReference>
<sequence>MLLAAFFVAIKADYNETKIGDIRFIDKEDLKLVSLDHAIAKKEGIQMRVSADKGSLVDFNHMNTKDEWSFEFKFKNLHLNYPEFAGIYLWYTDQKMHSGDFNGVNNRFSGLMTGIEFLGRGLEIVLGANDGKEVPRHPDDIIILRDTVNPERFRDVNDFRIKVISTKKNFKVEVYDDERLLYDNLRFIEAPILGPREGKKYFSISTQYHKVPMDKIFVIRDIQSYERTESREYDPYKVHSEAPRDLPRYGTDIDHPSKEVQYMISAVEHMMAYLRSILGHPGGGTVLESAMDAKNAVISQQKQIREILTNTDNLSESLKQNGTKIIGTKIGDLELEVRNLQRSLFETQHLVNEWGNKMSRMNNNIILVFIIVAVISLAVLVLIRKKTEAIVKKES</sequence>
<reference evidence="3" key="1">
    <citation type="submission" date="2011-03" db="EMBL/GenBank/DDBJ databases">
        <title>The genome sequence of Vavraia culicis strain floridensis.</title>
        <authorList>
            <consortium name="The Broad Institute Genome Sequencing Platform"/>
            <person name="Cuomo C."/>
            <person name="Becnel J."/>
            <person name="Sanscrainte N."/>
            <person name="Young S.K."/>
            <person name="Zeng Q."/>
            <person name="Gargeya S."/>
            <person name="Fitzgerald M."/>
            <person name="Haas B."/>
            <person name="Abouelleil A."/>
            <person name="Alvarado L."/>
            <person name="Arachchi H.M."/>
            <person name="Berlin A."/>
            <person name="Chapman S.B."/>
            <person name="Gearin G."/>
            <person name="Goldberg J."/>
            <person name="Griggs A."/>
            <person name="Gujja S."/>
            <person name="Hansen M."/>
            <person name="Heiman D."/>
            <person name="Howarth C."/>
            <person name="Larimer J."/>
            <person name="Lui A."/>
            <person name="MacDonald P.J.P."/>
            <person name="McCowen C."/>
            <person name="Montmayeur A."/>
            <person name="Murphy C."/>
            <person name="Neiman D."/>
            <person name="Pearson M."/>
            <person name="Priest M."/>
            <person name="Roberts A."/>
            <person name="Saif S."/>
            <person name="Shea T."/>
            <person name="Sisk P."/>
            <person name="Stolte C."/>
            <person name="Sykes S."/>
            <person name="Wortman J."/>
            <person name="Nusbaum C."/>
            <person name="Birren B."/>
        </authorList>
    </citation>
    <scope>NUCLEOTIDE SEQUENCE [LARGE SCALE GENOMIC DNA]</scope>
    <source>
        <strain evidence="3">floridensis</strain>
    </source>
</reference>
<dbReference type="SUPFAM" id="SSF49899">
    <property type="entry name" value="Concanavalin A-like lectins/glucanases"/>
    <property type="match status" value="1"/>
</dbReference>
<keyword evidence="1" id="KW-0472">Membrane</keyword>
<dbReference type="RefSeq" id="XP_008073509.1">
    <property type="nucleotide sequence ID" value="XM_008075318.1"/>
</dbReference>
<evidence type="ECO:0008006" key="4">
    <source>
        <dbReference type="Google" id="ProtNLM"/>
    </source>
</evidence>
<proteinExistence type="predicted"/>
<dbReference type="InParanoid" id="L2GY95"/>
<dbReference type="HOGENOM" id="CLU_056396_0_0_1"/>
<protein>
    <recommendedName>
        <fullName evidence="4">L-type lectin-like domain-containing protein</fullName>
    </recommendedName>
</protein>
<gene>
    <name evidence="2" type="ORF">VCUG_00488</name>
</gene>
<keyword evidence="1" id="KW-0812">Transmembrane</keyword>
<evidence type="ECO:0000313" key="3">
    <source>
        <dbReference type="Proteomes" id="UP000011081"/>
    </source>
</evidence>
<evidence type="ECO:0000313" key="2">
    <source>
        <dbReference type="EMBL" id="ELA48065.1"/>
    </source>
</evidence>
<dbReference type="AlphaFoldDB" id="L2GY95"/>
<dbReference type="Gene3D" id="2.60.120.200">
    <property type="match status" value="1"/>
</dbReference>
<dbReference type="VEuPathDB" id="MicrosporidiaDB:VCUG_00488"/>
<name>L2GY95_VAVCU</name>
<keyword evidence="1" id="KW-1133">Transmembrane helix</keyword>
<evidence type="ECO:0000256" key="1">
    <source>
        <dbReference type="SAM" id="Phobius"/>
    </source>
</evidence>
<feature type="transmembrane region" description="Helical" evidence="1">
    <location>
        <begin position="365"/>
        <end position="383"/>
    </location>
</feature>
<accession>L2GY95</accession>
<dbReference type="OMA" id="MISAVEH"/>
<dbReference type="EMBL" id="GL877408">
    <property type="protein sequence ID" value="ELA48065.1"/>
    <property type="molecule type" value="Genomic_DNA"/>
</dbReference>
<dbReference type="GeneID" id="19878375"/>
<keyword evidence="3" id="KW-1185">Reference proteome</keyword>
<organism evidence="2 3">
    <name type="scientific">Vavraia culicis (isolate floridensis)</name>
    <name type="common">Microsporidian parasite</name>
    <dbReference type="NCBI Taxonomy" id="948595"/>
    <lineage>
        <taxon>Eukaryota</taxon>
        <taxon>Fungi</taxon>
        <taxon>Fungi incertae sedis</taxon>
        <taxon>Microsporidia</taxon>
        <taxon>Pleistophoridae</taxon>
        <taxon>Vavraia</taxon>
    </lineage>
</organism>